<evidence type="ECO:0000256" key="1">
    <source>
        <dbReference type="ARBA" id="ARBA00007613"/>
    </source>
</evidence>
<dbReference type="Proteomes" id="UP000594042">
    <property type="component" value="Chromosome"/>
</dbReference>
<organism evidence="3 4">
    <name type="scientific">Coprobacter secundus subsp. similis</name>
    <dbReference type="NCBI Taxonomy" id="2751153"/>
    <lineage>
        <taxon>Bacteria</taxon>
        <taxon>Pseudomonadati</taxon>
        <taxon>Bacteroidota</taxon>
        <taxon>Bacteroidia</taxon>
        <taxon>Bacteroidales</taxon>
        <taxon>Barnesiellaceae</taxon>
        <taxon>Coprobacter</taxon>
    </lineage>
</organism>
<keyword evidence="2" id="KW-0812">Transmembrane</keyword>
<name>A0A7G1HPV6_9BACT</name>
<dbReference type="PROSITE" id="PS51257">
    <property type="entry name" value="PROKAR_LIPOPROTEIN"/>
    <property type="match status" value="1"/>
</dbReference>
<dbReference type="PANTHER" id="PTHR30203">
    <property type="entry name" value="OUTER MEMBRANE CATION EFFLUX PROTEIN"/>
    <property type="match status" value="1"/>
</dbReference>
<keyword evidence="2" id="KW-1134">Transmembrane beta strand</keyword>
<keyword evidence="2" id="KW-0449">Lipoprotein</keyword>
<accession>A0A7G1HPV6</accession>
<comment type="similarity">
    <text evidence="1 2">Belongs to the outer membrane factor (OMF) (TC 1.B.17) family.</text>
</comment>
<dbReference type="GO" id="GO:0015562">
    <property type="term" value="F:efflux transmembrane transporter activity"/>
    <property type="evidence" value="ECO:0007669"/>
    <property type="project" value="InterPro"/>
</dbReference>
<evidence type="ECO:0000313" key="3">
    <source>
        <dbReference type="EMBL" id="BCI61715.1"/>
    </source>
</evidence>
<gene>
    <name evidence="3" type="ORF">Cop2CBH44_00680</name>
</gene>
<dbReference type="InterPro" id="IPR010131">
    <property type="entry name" value="MdtP/NodT-like"/>
</dbReference>
<dbReference type="Gene3D" id="2.20.200.10">
    <property type="entry name" value="Outer membrane efflux proteins (OEP)"/>
    <property type="match status" value="1"/>
</dbReference>
<dbReference type="Pfam" id="PF02321">
    <property type="entry name" value="OEP"/>
    <property type="match status" value="2"/>
</dbReference>
<dbReference type="PANTHER" id="PTHR30203:SF31">
    <property type="entry name" value="RND EFFLUX SYSTEM, OUTER MEMBRANE LIPOPROTEIN, NODT"/>
    <property type="match status" value="1"/>
</dbReference>
<protein>
    <submittedName>
        <fullName evidence="3">Transporter</fullName>
    </submittedName>
</protein>
<keyword evidence="4" id="KW-1185">Reference proteome</keyword>
<feature type="signal peptide" evidence="2">
    <location>
        <begin position="1"/>
        <end position="27"/>
    </location>
</feature>
<dbReference type="InterPro" id="IPR003423">
    <property type="entry name" value="OMP_efflux"/>
</dbReference>
<dbReference type="RefSeq" id="WP_200755282.1">
    <property type="nucleotide sequence ID" value="NZ_AP023322.1"/>
</dbReference>
<keyword evidence="2" id="KW-0564">Palmitate</keyword>
<reference evidence="4" key="1">
    <citation type="submission" date="2020-07" db="EMBL/GenBank/DDBJ databases">
        <title>Complete genome sequencing of Coprobacter sp. strain 2CBH44.</title>
        <authorList>
            <person name="Sakamoto M."/>
            <person name="Murakami T."/>
            <person name="Mori H."/>
        </authorList>
    </citation>
    <scope>NUCLEOTIDE SEQUENCE [LARGE SCALE GENOMIC DNA]</scope>
    <source>
        <strain evidence="4">2CBH44</strain>
    </source>
</reference>
<dbReference type="KEGG" id="copr:Cop2CBH44_00680"/>
<dbReference type="AlphaFoldDB" id="A0A7G1HPV6"/>
<dbReference type="SUPFAM" id="SSF56954">
    <property type="entry name" value="Outer membrane efflux proteins (OEP)"/>
    <property type="match status" value="1"/>
</dbReference>
<keyword evidence="2" id="KW-0732">Signal</keyword>
<comment type="subcellular location">
    <subcellularLocation>
        <location evidence="2">Cell membrane</location>
        <topology evidence="2">Lipid-anchor</topology>
    </subcellularLocation>
</comment>
<dbReference type="EMBL" id="AP023322">
    <property type="protein sequence ID" value="BCI61715.1"/>
    <property type="molecule type" value="Genomic_DNA"/>
</dbReference>
<evidence type="ECO:0000256" key="2">
    <source>
        <dbReference type="RuleBase" id="RU362097"/>
    </source>
</evidence>
<evidence type="ECO:0000313" key="4">
    <source>
        <dbReference type="Proteomes" id="UP000594042"/>
    </source>
</evidence>
<dbReference type="NCBIfam" id="TIGR01845">
    <property type="entry name" value="outer_NodT"/>
    <property type="match status" value="1"/>
</dbReference>
<dbReference type="GO" id="GO:0005886">
    <property type="term" value="C:plasma membrane"/>
    <property type="evidence" value="ECO:0007669"/>
    <property type="project" value="UniProtKB-SubCell"/>
</dbReference>
<dbReference type="Gene3D" id="1.20.1600.10">
    <property type="entry name" value="Outer membrane efflux proteins (OEP)"/>
    <property type="match status" value="1"/>
</dbReference>
<feature type="chain" id="PRO_5029034394" evidence="2">
    <location>
        <begin position="28"/>
        <end position="475"/>
    </location>
</feature>
<proteinExistence type="inferred from homology"/>
<keyword evidence="2" id="KW-0472">Membrane</keyword>
<sequence length="475" mass="52876">MGILGRYYFFVGAVASCLILMCGAVAAQNDGRYLDRALPEAWEPDTLFVQKLPVEDRWWKELGDVRLDSLISVAVANNYDLLEAGDRIRQAHAVMRGEQAAYYPSVDFTAGWMRQQSSRNSSQIAIPGISRITQYASADLSANWEIDLFGSIRNRVRSEKELYRATREDYNGVMVSLCAEVASAYAQLRTWQQQYLVAEQHIASQQAILHITEVRYDTGLASQLDVSQAKSVYYSTKASLPGLEASIEQQINAIAVLLGVYPESLRPVLRVPAPIPDYLRIVSVGIPVNLLRQRPDIRAAERTVASYAASAGASRSDFLPKFYLKGSIGFAARDMDDFFNRKSLTYQIAPTLSWNLFQGMQRTQALAGAKAKLDESIRQYNQTVLTAVQEVDNAMTGYTHSLKQVVALREVVVQGETTLRLSLDLYKRGLTTFQNVLDALRSVLSYQNSLVSAQGSTLSYLIQLYRSVGGGWVSE</sequence>